<accession>A0A7Z0ERG9</accession>
<reference evidence="1 2" key="1">
    <citation type="submission" date="2020-07" db="EMBL/GenBank/DDBJ databases">
        <title>Sequencing the genomes of 1000 actinobacteria strains.</title>
        <authorList>
            <person name="Klenk H.-P."/>
        </authorList>
    </citation>
    <scope>NUCLEOTIDE SEQUENCE [LARGE SCALE GENOMIC DNA]</scope>
    <source>
        <strain evidence="1 2">DSM 44442</strain>
    </source>
</reference>
<dbReference type="EMBL" id="JACCFS010000001">
    <property type="protein sequence ID" value="NYJ35998.1"/>
    <property type="molecule type" value="Genomic_DNA"/>
</dbReference>
<comment type="caution">
    <text evidence="1">The sequence shown here is derived from an EMBL/GenBank/DDBJ whole genome shotgun (WGS) entry which is preliminary data.</text>
</comment>
<dbReference type="AlphaFoldDB" id="A0A7Z0ERG9"/>
<evidence type="ECO:0000313" key="1">
    <source>
        <dbReference type="EMBL" id="NYJ35998.1"/>
    </source>
</evidence>
<protein>
    <submittedName>
        <fullName evidence="1">Uncharacterized protein</fullName>
    </submittedName>
</protein>
<dbReference type="RefSeq" id="WP_179825573.1">
    <property type="nucleotide sequence ID" value="NZ_JACCFS010000001.1"/>
</dbReference>
<keyword evidence="2" id="KW-1185">Reference proteome</keyword>
<name>A0A7Z0ERG9_9ACTN</name>
<dbReference type="Proteomes" id="UP000572051">
    <property type="component" value="Unassembled WGS sequence"/>
</dbReference>
<gene>
    <name evidence="1" type="ORF">HNR10_003879</name>
</gene>
<organism evidence="1 2">
    <name type="scientific">Nocardiopsis aegyptia</name>
    <dbReference type="NCBI Taxonomy" id="220378"/>
    <lineage>
        <taxon>Bacteria</taxon>
        <taxon>Bacillati</taxon>
        <taxon>Actinomycetota</taxon>
        <taxon>Actinomycetes</taxon>
        <taxon>Streptosporangiales</taxon>
        <taxon>Nocardiopsidaceae</taxon>
        <taxon>Nocardiopsis</taxon>
    </lineage>
</organism>
<evidence type="ECO:0000313" key="2">
    <source>
        <dbReference type="Proteomes" id="UP000572051"/>
    </source>
</evidence>
<sequence length="116" mass="12824">MNRVPLAGISDSSRAQQTELRLTVSESLPEGTAGDRFGPNTNLTVVHEIFLDVANNLAGEYAHRFHNAATAEEKSSAKAAILSVRRNQRAVDPTDRETMIAEILRMEHLIERLGQE</sequence>
<proteinExistence type="predicted"/>